<accession>A0A5N7C5B4</accession>
<feature type="transmembrane region" description="Helical" evidence="2">
    <location>
        <begin position="127"/>
        <end position="145"/>
    </location>
</feature>
<feature type="coiled-coil region" evidence="1">
    <location>
        <begin position="174"/>
        <end position="204"/>
    </location>
</feature>
<evidence type="ECO:0000256" key="2">
    <source>
        <dbReference type="SAM" id="Phobius"/>
    </source>
</evidence>
<protein>
    <submittedName>
        <fullName evidence="3">Uncharacterized protein</fullName>
    </submittedName>
</protein>
<name>A0A5N7C5B4_PETAA</name>
<dbReference type="OrthoDB" id="4526810at2759"/>
<organism evidence="3">
    <name type="scientific">Petromyces alliaceus</name>
    <name type="common">Aspergillus alliaceus</name>
    <dbReference type="NCBI Taxonomy" id="209559"/>
    <lineage>
        <taxon>Eukaryota</taxon>
        <taxon>Fungi</taxon>
        <taxon>Dikarya</taxon>
        <taxon>Ascomycota</taxon>
        <taxon>Pezizomycotina</taxon>
        <taxon>Eurotiomycetes</taxon>
        <taxon>Eurotiomycetidae</taxon>
        <taxon>Eurotiales</taxon>
        <taxon>Aspergillaceae</taxon>
        <taxon>Aspergillus</taxon>
        <taxon>Aspergillus subgen. Circumdati</taxon>
    </lineage>
</organism>
<gene>
    <name evidence="3" type="ORF">BDV23DRAFT_157302</name>
</gene>
<dbReference type="AlphaFoldDB" id="A0A5N7C5B4"/>
<dbReference type="Proteomes" id="UP000326877">
    <property type="component" value="Unassembled WGS sequence"/>
</dbReference>
<evidence type="ECO:0000313" key="3">
    <source>
        <dbReference type="EMBL" id="KAE8389294.1"/>
    </source>
</evidence>
<keyword evidence="2" id="KW-0812">Transmembrane</keyword>
<reference evidence="3" key="1">
    <citation type="submission" date="2019-04" db="EMBL/GenBank/DDBJ databases">
        <title>Friends and foes A comparative genomics studyof 23 Aspergillus species from section Flavi.</title>
        <authorList>
            <consortium name="DOE Joint Genome Institute"/>
            <person name="Kjaerbolling I."/>
            <person name="Vesth T."/>
            <person name="Frisvad J.C."/>
            <person name="Nybo J.L."/>
            <person name="Theobald S."/>
            <person name="Kildgaard S."/>
            <person name="Isbrandt T."/>
            <person name="Kuo A."/>
            <person name="Sato A."/>
            <person name="Lyhne E.K."/>
            <person name="Kogle M.E."/>
            <person name="Wiebenga A."/>
            <person name="Kun R.S."/>
            <person name="Lubbers R.J."/>
            <person name="Makela M.R."/>
            <person name="Barry K."/>
            <person name="Chovatia M."/>
            <person name="Clum A."/>
            <person name="Daum C."/>
            <person name="Haridas S."/>
            <person name="He G."/>
            <person name="LaButti K."/>
            <person name="Lipzen A."/>
            <person name="Mondo S."/>
            <person name="Riley R."/>
            <person name="Salamov A."/>
            <person name="Simmons B.A."/>
            <person name="Magnuson J.K."/>
            <person name="Henrissat B."/>
            <person name="Mortensen U.H."/>
            <person name="Larsen T.O."/>
            <person name="Devries R.P."/>
            <person name="Grigoriev I.V."/>
            <person name="Machida M."/>
            <person name="Baker S.E."/>
            <person name="Andersen M.R."/>
        </authorList>
    </citation>
    <scope>NUCLEOTIDE SEQUENCE [LARGE SCALE GENOMIC DNA]</scope>
    <source>
        <strain evidence="3">IBT 14317</strain>
    </source>
</reference>
<proteinExistence type="predicted"/>
<keyword evidence="1" id="KW-0175">Coiled coil</keyword>
<keyword evidence="2" id="KW-1133">Transmembrane helix</keyword>
<feature type="transmembrane region" description="Helical" evidence="2">
    <location>
        <begin position="151"/>
        <end position="176"/>
    </location>
</feature>
<keyword evidence="2" id="KW-0472">Membrane</keyword>
<evidence type="ECO:0000256" key="1">
    <source>
        <dbReference type="SAM" id="Coils"/>
    </source>
</evidence>
<dbReference type="EMBL" id="ML735267">
    <property type="protein sequence ID" value="KAE8389294.1"/>
    <property type="molecule type" value="Genomic_DNA"/>
</dbReference>
<sequence>MGVFEEIFRPGNEERERQARNLITDIISDLKYITNASNKTITVFNSLLDEKVEAVKFDEKAPEKLVADVRAKLLEVERLAKLHYEKIDASIKKEPLDTVVEKWKGRSFEDIDKIVAEFKVWGMSANTAGIAAASVVASTMIPILIKSFSAFWGTVGGGFLGAAAGLFVTAIIDAIAAENKYHKLEEAIQDLTDTKNTVQKYREQIVTAADDLMLAVRAAKKEAEKSG</sequence>